<keyword evidence="3" id="KW-0238">DNA-binding</keyword>
<dbReference type="OrthoDB" id="4559751at2"/>
<sequence>MADAEREAQLAQNRALQGEIDDLLETFERQRRELADAQSRLAAASVTAWSSDQLVRVTANAAGVPTEVHLEPDAFKRTTPQKLGASITEATQAAARLAGEEAERTFGALASVGDSIPDLPDLVPGAPSIKDLVRDLFPEPVPAEPAPAQPVLMDDEDEDEYYRNRSYLDGGR</sequence>
<keyword evidence="1" id="KW-0175">Coiled coil</keyword>
<dbReference type="SUPFAM" id="SSF82607">
    <property type="entry name" value="YbaB-like"/>
    <property type="match status" value="1"/>
</dbReference>
<comment type="caution">
    <text evidence="3">The sequence shown here is derived from an EMBL/GenBank/DDBJ whole genome shotgun (WGS) entry which is preliminary data.</text>
</comment>
<feature type="compositionally biased region" description="Pro residues" evidence="2">
    <location>
        <begin position="139"/>
        <end position="148"/>
    </location>
</feature>
<dbReference type="InterPro" id="IPR004401">
    <property type="entry name" value="YbaB/EbfC"/>
</dbReference>
<dbReference type="AlphaFoldDB" id="A0A366DA88"/>
<evidence type="ECO:0000313" key="3">
    <source>
        <dbReference type="EMBL" id="RBO86855.1"/>
    </source>
</evidence>
<organism evidence="3 4">
    <name type="scientific">Nocardia puris</name>
    <dbReference type="NCBI Taxonomy" id="208602"/>
    <lineage>
        <taxon>Bacteria</taxon>
        <taxon>Bacillati</taxon>
        <taxon>Actinomycetota</taxon>
        <taxon>Actinomycetes</taxon>
        <taxon>Mycobacteriales</taxon>
        <taxon>Nocardiaceae</taxon>
        <taxon>Nocardia</taxon>
    </lineage>
</organism>
<dbReference type="Proteomes" id="UP000252586">
    <property type="component" value="Unassembled WGS sequence"/>
</dbReference>
<accession>A0A366DA88</accession>
<evidence type="ECO:0000313" key="4">
    <source>
        <dbReference type="Proteomes" id="UP000252586"/>
    </source>
</evidence>
<dbReference type="STRING" id="1210090.GCA_001613185_05002"/>
<name>A0A366DA88_9NOCA</name>
<keyword evidence="4" id="KW-1185">Reference proteome</keyword>
<reference evidence="3 4" key="1">
    <citation type="submission" date="2018-06" db="EMBL/GenBank/DDBJ databases">
        <title>Genomic Encyclopedia of Type Strains, Phase IV (KMG-IV): sequencing the most valuable type-strain genomes for metagenomic binning, comparative biology and taxonomic classification.</title>
        <authorList>
            <person name="Goeker M."/>
        </authorList>
    </citation>
    <scope>NUCLEOTIDE SEQUENCE [LARGE SCALE GENOMIC DNA]</scope>
    <source>
        <strain evidence="3 4">DSM 44599</strain>
    </source>
</reference>
<dbReference type="InterPro" id="IPR036894">
    <property type="entry name" value="YbaB-like_sf"/>
</dbReference>
<dbReference type="GO" id="GO:0003677">
    <property type="term" value="F:DNA binding"/>
    <property type="evidence" value="ECO:0007669"/>
    <property type="project" value="UniProtKB-KW"/>
</dbReference>
<protein>
    <submittedName>
        <fullName evidence="3">DNA-binding protein YbaB</fullName>
    </submittedName>
</protein>
<evidence type="ECO:0000256" key="1">
    <source>
        <dbReference type="SAM" id="Coils"/>
    </source>
</evidence>
<proteinExistence type="predicted"/>
<dbReference type="RefSeq" id="WP_067511744.1">
    <property type="nucleotide sequence ID" value="NZ_CP107943.1"/>
</dbReference>
<feature type="region of interest" description="Disordered" evidence="2">
    <location>
        <begin position="138"/>
        <end position="172"/>
    </location>
</feature>
<dbReference type="Gene3D" id="3.30.1310.10">
    <property type="entry name" value="Nucleoid-associated protein YbaB-like domain"/>
    <property type="match status" value="1"/>
</dbReference>
<feature type="coiled-coil region" evidence="1">
    <location>
        <begin position="1"/>
        <end position="47"/>
    </location>
</feature>
<gene>
    <name evidence="3" type="ORF">DFR74_11227</name>
</gene>
<dbReference type="Pfam" id="PF02575">
    <property type="entry name" value="YbaB_DNA_bd"/>
    <property type="match status" value="1"/>
</dbReference>
<evidence type="ECO:0000256" key="2">
    <source>
        <dbReference type="SAM" id="MobiDB-lite"/>
    </source>
</evidence>
<dbReference type="EMBL" id="QNRE01000012">
    <property type="protein sequence ID" value="RBO86855.1"/>
    <property type="molecule type" value="Genomic_DNA"/>
</dbReference>